<name>A0A1V9HE33_9XANT</name>
<dbReference type="Pfam" id="PF19921">
    <property type="entry name" value="bpX5"/>
    <property type="match status" value="1"/>
</dbReference>
<reference evidence="2 3" key="2">
    <citation type="journal article" date="2017" name="Plant Pathol.">
        <title>Pathogenicity and virulence gene content of Xanthomonas strains infecting Araceae, formerly known as Xanthomonas axonopodis pv. dieffenbachiae.</title>
        <authorList>
            <person name="Constantin E.C."/>
            <person name="Haegeman A."/>
            <person name="Van Vaerenbergh J."/>
            <person name="Baeyen S."/>
            <person name="Van Malderghem C."/>
            <person name="Maes M."/>
            <person name="Cottyn B."/>
        </authorList>
    </citation>
    <scope>NUCLEOTIDE SEQUENCE [LARGE SCALE GENOMIC DNA]</scope>
    <source>
        <strain evidence="2 3">LMG 25940</strain>
    </source>
</reference>
<dbReference type="RefSeq" id="WP_039569919.1">
    <property type="nucleotide sequence ID" value="NZ_CP041380.1"/>
</dbReference>
<dbReference type="STRING" id="1437877.GCA_001564415_04167"/>
<dbReference type="InterPro" id="IPR045548">
    <property type="entry name" value="bpX5"/>
</dbReference>
<evidence type="ECO:0000313" key="2">
    <source>
        <dbReference type="EMBL" id="OQP81054.1"/>
    </source>
</evidence>
<dbReference type="AlphaFoldDB" id="A0A1V9HE33"/>
<feature type="domain" description="MoxR-vWA-beta-propeller ternary system" evidence="1">
    <location>
        <begin position="2"/>
        <end position="134"/>
    </location>
</feature>
<evidence type="ECO:0000259" key="1">
    <source>
        <dbReference type="Pfam" id="PF19921"/>
    </source>
</evidence>
<proteinExistence type="predicted"/>
<evidence type="ECO:0000313" key="3">
    <source>
        <dbReference type="Proteomes" id="UP000050546"/>
    </source>
</evidence>
<dbReference type="EMBL" id="JPYI02000028">
    <property type="protein sequence ID" value="OQP81054.1"/>
    <property type="molecule type" value="Genomic_DNA"/>
</dbReference>
<dbReference type="Proteomes" id="UP000050546">
    <property type="component" value="Unassembled WGS sequence"/>
</dbReference>
<sequence length="137" mass="14831">MNWSWQDEPVPVAPQGVIGVGDAARALLAAWERVPDGAGLLVSATAHAVLLTGPATQLPWANGVQYVAPRADAAGLWLPTAERPDLALELLERALRRQYGLQPLLLLRSPALVLPLHRLLPARPEVVAQIRQHWEAA</sequence>
<dbReference type="GeneID" id="93993285"/>
<protein>
    <recommendedName>
        <fullName evidence="1">MoxR-vWA-beta-propeller ternary system domain-containing protein</fullName>
    </recommendedName>
</protein>
<accession>A0A1V9HE33</accession>
<reference evidence="2 3" key="1">
    <citation type="journal article" date="2016" name="Plant Pathol.">
        <title>Genetic characterization of strains named as Xanthomonas axonopodis pv. dieffenbachiae leads to a taxonomic revision of the X. axonopodis species complex.</title>
        <authorList>
            <person name="Constantin E.C."/>
            <person name="Cleenwerck I."/>
            <person name="Maes M."/>
            <person name="Baeyen S."/>
            <person name="Van Malderghem C."/>
            <person name="De Vos P."/>
            <person name="Cottyn B."/>
        </authorList>
    </citation>
    <scope>NUCLEOTIDE SEQUENCE [LARGE SCALE GENOMIC DNA]</scope>
    <source>
        <strain evidence="2 3">LMG 25940</strain>
    </source>
</reference>
<organism evidence="2 3">
    <name type="scientific">Xanthomonas phaseoli pv. dieffenbachiae</name>
    <dbReference type="NCBI Taxonomy" id="92828"/>
    <lineage>
        <taxon>Bacteria</taxon>
        <taxon>Pseudomonadati</taxon>
        <taxon>Pseudomonadota</taxon>
        <taxon>Gammaproteobacteria</taxon>
        <taxon>Lysobacterales</taxon>
        <taxon>Lysobacteraceae</taxon>
        <taxon>Xanthomonas</taxon>
    </lineage>
</organism>
<comment type="caution">
    <text evidence="2">The sequence shown here is derived from an EMBL/GenBank/DDBJ whole genome shotgun (WGS) entry which is preliminary data.</text>
</comment>
<gene>
    <name evidence="2" type="ORF">IM53_005865</name>
</gene>